<keyword evidence="1" id="KW-0147">Chitin-binding</keyword>
<dbReference type="AlphaFoldDB" id="A0A9P3F1E7"/>
<name>A0A9P3F1E7_ASPVI</name>
<dbReference type="EMBL" id="BOPL01000003">
    <property type="protein sequence ID" value="GIK01364.1"/>
    <property type="molecule type" value="Genomic_DNA"/>
</dbReference>
<dbReference type="Proteomes" id="UP000710440">
    <property type="component" value="Unassembled WGS sequence"/>
</dbReference>
<evidence type="ECO:0000313" key="8">
    <source>
        <dbReference type="Proteomes" id="UP000710440"/>
    </source>
</evidence>
<organism evidence="7 8">
    <name type="scientific">Aspergillus viridinutans</name>
    <dbReference type="NCBI Taxonomy" id="75553"/>
    <lineage>
        <taxon>Eukaryota</taxon>
        <taxon>Fungi</taxon>
        <taxon>Dikarya</taxon>
        <taxon>Ascomycota</taxon>
        <taxon>Pezizomycotina</taxon>
        <taxon>Eurotiomycetes</taxon>
        <taxon>Eurotiomycetidae</taxon>
        <taxon>Eurotiales</taxon>
        <taxon>Aspergillaceae</taxon>
        <taxon>Aspergillus</taxon>
        <taxon>Aspergillus subgen. Fumigati</taxon>
    </lineage>
</organism>
<dbReference type="GO" id="GO:0008061">
    <property type="term" value="F:chitin binding"/>
    <property type="evidence" value="ECO:0007669"/>
    <property type="project" value="UniProtKB-KW"/>
</dbReference>
<feature type="chain" id="PRO_5040141735" description="LysM domain-containing protein" evidence="5">
    <location>
        <begin position="20"/>
        <end position="564"/>
    </location>
</feature>
<evidence type="ECO:0000256" key="4">
    <source>
        <dbReference type="SAM" id="MobiDB-lite"/>
    </source>
</evidence>
<evidence type="ECO:0000259" key="6">
    <source>
        <dbReference type="PROSITE" id="PS51782"/>
    </source>
</evidence>
<gene>
    <name evidence="7" type="ORF">Aspvir_005398</name>
</gene>
<evidence type="ECO:0000256" key="1">
    <source>
        <dbReference type="ARBA" id="ARBA00022669"/>
    </source>
</evidence>
<keyword evidence="3" id="KW-0843">Virulence</keyword>
<dbReference type="InterPro" id="IPR036779">
    <property type="entry name" value="LysM_dom_sf"/>
</dbReference>
<keyword evidence="8" id="KW-1185">Reference proteome</keyword>
<evidence type="ECO:0000256" key="3">
    <source>
        <dbReference type="ARBA" id="ARBA00023026"/>
    </source>
</evidence>
<comment type="caution">
    <text evidence="7">The sequence shown here is derived from an EMBL/GenBank/DDBJ whole genome shotgun (WGS) entry which is preliminary data.</text>
</comment>
<dbReference type="GeneID" id="66933380"/>
<feature type="signal peptide" evidence="5">
    <location>
        <begin position="1"/>
        <end position="19"/>
    </location>
</feature>
<reference evidence="7 8" key="1">
    <citation type="submission" date="2021-02" db="EMBL/GenBank/DDBJ databases">
        <title>Pan-genome distribution and transcriptional activeness of fungal secondary metabolism genes in Aspergillus section Fumigati.</title>
        <authorList>
            <person name="Takahashi H."/>
            <person name="Umemura M."/>
            <person name="Ninomiya A."/>
            <person name="Kusuya Y."/>
            <person name="Urayama S."/>
            <person name="Shimizu M."/>
            <person name="Watanabe A."/>
            <person name="Kamei K."/>
            <person name="Yaguchi T."/>
            <person name="Hagiwara D."/>
        </authorList>
    </citation>
    <scope>NUCLEOTIDE SEQUENCE [LARGE SCALE GENOMIC DNA]</scope>
    <source>
        <strain evidence="7 8">IFM 47045</strain>
    </source>
</reference>
<feature type="compositionally biased region" description="Low complexity" evidence="4">
    <location>
        <begin position="386"/>
        <end position="406"/>
    </location>
</feature>
<dbReference type="PANTHER" id="PTHR34997">
    <property type="entry name" value="AM15"/>
    <property type="match status" value="1"/>
</dbReference>
<dbReference type="PROSITE" id="PS51782">
    <property type="entry name" value="LYSM"/>
    <property type="match status" value="1"/>
</dbReference>
<feature type="region of interest" description="Disordered" evidence="4">
    <location>
        <begin position="367"/>
        <end position="412"/>
    </location>
</feature>
<evidence type="ECO:0000313" key="7">
    <source>
        <dbReference type="EMBL" id="GIK01364.1"/>
    </source>
</evidence>
<keyword evidence="2 5" id="KW-0732">Signal</keyword>
<sequence>MASRLILWLALCVVPYVSAFNLYPPYDPTALAKVLNITTTCLEALNETVPECDDTLFHLAAEVDRYWWEDDNVAALCSGNCSVAAKYWDLNVAGACDEQYLPVYGKMIPVSSVSGRYVDGLNLACLGSTTNDTWCVVESQGWQGSDVYRPDCEADPTDPACANNGADVPSYQRLADLYEDDILCNDCFIQMLYQRVTSPFLPVSNYSDFLVDQLQDIGDICSTTLPNITTRDVPTYQPAPTPTVTRNVTATTSPTVTPTCLGQMITGSGCDTLSLKFGVTTGDLQAWSRSATCTISGSLCLPAACELQLVTSGSTCESLAQGAPGNITLTQFFKWNPNIIGLCDRPTVGQYVCIGAPGGSYALAAPPLGSDGDVGNQQRGGSDDGSTSNSTTSSSTPSSTQASSTSVAVPGPTQTGIDPACNKYAKAPVGGNCIDFASDNGITPAQLYAWNTVLGQNGASCSTLFWGNEYYCVGVAGDSSSGSTTTTSPSTTSVTAPGPTQSGIVSTCNSFAEPAAQQGCYDFAQAHGITLAQLCSWNSVLGSDCGNCGSSFWGGTYYCVRVSS</sequence>
<feature type="domain" description="LysM" evidence="6">
    <location>
        <begin position="306"/>
        <end position="354"/>
    </location>
</feature>
<dbReference type="InterPro" id="IPR052210">
    <property type="entry name" value="LysM1-like"/>
</dbReference>
<dbReference type="OrthoDB" id="5985073at2759"/>
<proteinExistence type="predicted"/>
<dbReference type="InterPro" id="IPR018392">
    <property type="entry name" value="LysM"/>
</dbReference>
<protein>
    <recommendedName>
        <fullName evidence="6">LysM domain-containing protein</fullName>
    </recommendedName>
</protein>
<evidence type="ECO:0000256" key="2">
    <source>
        <dbReference type="ARBA" id="ARBA00022729"/>
    </source>
</evidence>
<evidence type="ECO:0000256" key="5">
    <source>
        <dbReference type="SAM" id="SignalP"/>
    </source>
</evidence>
<dbReference type="Gene3D" id="3.10.350.10">
    <property type="entry name" value="LysM domain"/>
    <property type="match status" value="3"/>
</dbReference>
<dbReference type="PANTHER" id="PTHR34997:SF2">
    <property type="entry name" value="LYSM DOMAIN-CONTAINING PROTEIN-RELATED"/>
    <property type="match status" value="1"/>
</dbReference>
<accession>A0A9P3F1E7</accession>
<dbReference type="RefSeq" id="XP_043124550.1">
    <property type="nucleotide sequence ID" value="XM_043268615.1"/>
</dbReference>